<dbReference type="AlphaFoldDB" id="A0A0C9UAH1"/>
<dbReference type="OrthoDB" id="1935484at2759"/>
<organism evidence="2 3">
    <name type="scientific">Sphaerobolus stellatus (strain SS14)</name>
    <dbReference type="NCBI Taxonomy" id="990650"/>
    <lineage>
        <taxon>Eukaryota</taxon>
        <taxon>Fungi</taxon>
        <taxon>Dikarya</taxon>
        <taxon>Basidiomycota</taxon>
        <taxon>Agaricomycotina</taxon>
        <taxon>Agaricomycetes</taxon>
        <taxon>Phallomycetidae</taxon>
        <taxon>Geastrales</taxon>
        <taxon>Sphaerobolaceae</taxon>
        <taxon>Sphaerobolus</taxon>
    </lineage>
</organism>
<name>A0A0C9UAH1_SPHS4</name>
<feature type="compositionally biased region" description="Polar residues" evidence="1">
    <location>
        <begin position="1"/>
        <end position="15"/>
    </location>
</feature>
<dbReference type="HOGENOM" id="CLU_2062933_0_0_1"/>
<reference evidence="2 3" key="1">
    <citation type="submission" date="2014-06" db="EMBL/GenBank/DDBJ databases">
        <title>Evolutionary Origins and Diversification of the Mycorrhizal Mutualists.</title>
        <authorList>
            <consortium name="DOE Joint Genome Institute"/>
            <consortium name="Mycorrhizal Genomics Consortium"/>
            <person name="Kohler A."/>
            <person name="Kuo A."/>
            <person name="Nagy L.G."/>
            <person name="Floudas D."/>
            <person name="Copeland A."/>
            <person name="Barry K.W."/>
            <person name="Cichocki N."/>
            <person name="Veneault-Fourrey C."/>
            <person name="LaButti K."/>
            <person name="Lindquist E.A."/>
            <person name="Lipzen A."/>
            <person name="Lundell T."/>
            <person name="Morin E."/>
            <person name="Murat C."/>
            <person name="Riley R."/>
            <person name="Ohm R."/>
            <person name="Sun H."/>
            <person name="Tunlid A."/>
            <person name="Henrissat B."/>
            <person name="Grigoriev I.V."/>
            <person name="Hibbett D.S."/>
            <person name="Martin F."/>
        </authorList>
    </citation>
    <scope>NUCLEOTIDE SEQUENCE [LARGE SCALE GENOMIC DNA]</scope>
    <source>
        <strain evidence="2 3">SS14</strain>
    </source>
</reference>
<proteinExistence type="predicted"/>
<keyword evidence="3" id="KW-1185">Reference proteome</keyword>
<accession>A0A0C9UAH1</accession>
<dbReference type="EMBL" id="KN838172">
    <property type="protein sequence ID" value="KIJ22501.1"/>
    <property type="molecule type" value="Genomic_DNA"/>
</dbReference>
<feature type="region of interest" description="Disordered" evidence="1">
    <location>
        <begin position="1"/>
        <end position="40"/>
    </location>
</feature>
<sequence>MSALNQPINPPASQDQQKELARKSSLTKDDDLSSTLSSLEKTNPAIKSDLALPRPTPKWINLIFRSHKLQAFGLDAIATEVAVFEDPILAPHYQPTAEYENAHQFDLSARWTYREEKVR</sequence>
<feature type="compositionally biased region" description="Basic and acidic residues" evidence="1">
    <location>
        <begin position="16"/>
        <end position="31"/>
    </location>
</feature>
<evidence type="ECO:0000313" key="2">
    <source>
        <dbReference type="EMBL" id="KIJ22501.1"/>
    </source>
</evidence>
<gene>
    <name evidence="2" type="ORF">M422DRAFT_277052</name>
</gene>
<evidence type="ECO:0000256" key="1">
    <source>
        <dbReference type="SAM" id="MobiDB-lite"/>
    </source>
</evidence>
<dbReference type="Proteomes" id="UP000054279">
    <property type="component" value="Unassembled WGS sequence"/>
</dbReference>
<protein>
    <submittedName>
        <fullName evidence="2">Uncharacterized protein</fullName>
    </submittedName>
</protein>
<evidence type="ECO:0000313" key="3">
    <source>
        <dbReference type="Proteomes" id="UP000054279"/>
    </source>
</evidence>